<dbReference type="GO" id="GO:0004540">
    <property type="term" value="F:RNA nuclease activity"/>
    <property type="evidence" value="ECO:0007669"/>
    <property type="project" value="InterPro"/>
</dbReference>
<dbReference type="InterPro" id="IPR034189">
    <property type="entry name" value="MARF1_RRM1"/>
</dbReference>
<feature type="domain" description="HTH OST-type" evidence="4">
    <location>
        <begin position="803"/>
        <end position="878"/>
    </location>
</feature>
<dbReference type="GO" id="GO:1905762">
    <property type="term" value="F:CCR4-NOT complex binding"/>
    <property type="evidence" value="ECO:0007669"/>
    <property type="project" value="TreeGrafter"/>
</dbReference>
<dbReference type="PANTHER" id="PTHR14379:SF3">
    <property type="entry name" value="MEIOSIS REGULATOR AND MRNA STABILITY FACTOR 1"/>
    <property type="match status" value="1"/>
</dbReference>
<dbReference type="PROSITE" id="PS51644">
    <property type="entry name" value="HTH_OST"/>
    <property type="match status" value="4"/>
</dbReference>
<feature type="domain" description="HTH OST-type" evidence="4">
    <location>
        <begin position="642"/>
        <end position="716"/>
    </location>
</feature>
<sequence>MQNKKAPMDEWSSPRPIGVFWDIENCQVPRGKSAMALVCHIREQFFQRCLEAEFMCVCDIRKESAEVIQELNLAQLTVVHVNAVGKNAADDKLKQCMRRFVDIHGSLAVLVLISGDVNFSTMLSDFRHRKQVHIILVCRGSAPEALMACANEWHDFAQMAAAVPFRTPQPKGGSQCCDLMVHNLPLDKEPSLVHSRLRQLSDNCGGRVLSIVGDSARLRFSTPDDTRRACKRMDGEDVFGRKIAVQLSGQAWKWRGRRLDRAAAVRSSSSNSSSSRSPESSCAEADSQRSTHQGLTRGLADRLLGPLCFDPTPQHRLARPECRVDVASATPRFRSPTTSRVSGGAILSPLRPPSLEPRPGPSTSVWRQLHFSPPLPRVAPPPAMLAPRALLPTPHPLHRIGAVGVERKMAARTDAAFPVPSVEVEVTNLDPKVEADELEKILLALFQEHVVVLRISLAVQPDGTLKALVRVPSSCDAHHVVARLHHHRLGERCLRVAFGTPQLQSVPVAQAPERPYCEVHDQRLGPSPTPGEQQWALWTAMPGPLPEVCLPLDTLATRVERLLDSHAGSLPLDSFRACHEAEFGLLPEEPDLEAWQAGKVPLEQLVASLPGIEVVTSPLGFKKVVRTGGSTPLRVTGQLSAPLERFSREVTELLSLQPRCSVSLHRFVPTYHKHFGRQCRLADYGHTKLLDLLCAVSHVVKILGQGHTRVLTLSQPVQLKRFAGDLLQVLRAQRRGRLMAASRLPCAFQDVHQRALQVADYGACTLGDLLSRVPPSVVTVESRNGETFLCIPEKEQTAEEAELVGQFALEAVELLSEGPECGMLLAKFNPAYQQHFDRKLRVSRYGFSKLIQLLQAIPDWVEVYGVGDHKMVRLLPRRRASDGAAPPGGRSIGKSPQQCPRSSPRKEGREEVSTPARESGELGRLVSLLMEQPGGLDLGQLWDAYHSKHGGYPNLRLLKKLEQAQVVRLDRQASRVGLSALHLAARDVLAVLREAPNQAMTLPQLERAFRSRYAVALQPHQHGFASLEDLFLALPEYFVLSGPKDRHTLRLARDTDAFEKSAVDPADHPESLLSFSAVVPPSTDRGFERELLELRLSPEDLLNGPIPSCIPSPELSPEVPPSDGVQSCGAARDLIKFDPPPDGSSVSTSVPDPEPACEPMKLFDPVAVPTSPVANVSALSDNLLEAGFHPTHNSTTIFDSASLSTGDSCSPCHKGRRIAANFPIPLES</sequence>
<organism evidence="5">
    <name type="scientific">Ixodes ricinus</name>
    <name type="common">Common tick</name>
    <name type="synonym">Acarus ricinus</name>
    <dbReference type="NCBI Taxonomy" id="34613"/>
    <lineage>
        <taxon>Eukaryota</taxon>
        <taxon>Metazoa</taxon>
        <taxon>Ecdysozoa</taxon>
        <taxon>Arthropoda</taxon>
        <taxon>Chelicerata</taxon>
        <taxon>Arachnida</taxon>
        <taxon>Acari</taxon>
        <taxon>Parasitiformes</taxon>
        <taxon>Ixodida</taxon>
        <taxon>Ixodoidea</taxon>
        <taxon>Ixodidae</taxon>
        <taxon>Ixodinae</taxon>
        <taxon>Ixodes</taxon>
    </lineage>
</organism>
<feature type="compositionally biased region" description="Low complexity" evidence="3">
    <location>
        <begin position="264"/>
        <end position="285"/>
    </location>
</feature>
<dbReference type="CDD" id="cd08824">
    <property type="entry name" value="LOTUS"/>
    <property type="match status" value="1"/>
</dbReference>
<dbReference type="Pfam" id="PF11608">
    <property type="entry name" value="RRM_MARF1"/>
    <property type="match status" value="1"/>
</dbReference>
<feature type="domain" description="HTH OST-type" evidence="4">
    <location>
        <begin position="980"/>
        <end position="1054"/>
    </location>
</feature>
<protein>
    <submittedName>
        <fullName evidence="5">Putative meiosis regulator and mrna stability factor 1 isoform x7</fullName>
    </submittedName>
</protein>
<dbReference type="CDD" id="cd10910">
    <property type="entry name" value="PIN_limkain_b1_N_like"/>
    <property type="match status" value="1"/>
</dbReference>
<feature type="region of interest" description="Disordered" evidence="3">
    <location>
        <begin position="877"/>
        <end position="919"/>
    </location>
</feature>
<accession>A0A6B0VFI3</accession>
<dbReference type="InterPro" id="IPR021139">
    <property type="entry name" value="NYN"/>
</dbReference>
<evidence type="ECO:0000259" key="4">
    <source>
        <dbReference type="PROSITE" id="PS51644"/>
    </source>
</evidence>
<proteinExistence type="predicted"/>
<keyword evidence="1" id="KW-0677">Repeat</keyword>
<dbReference type="GO" id="GO:0010468">
    <property type="term" value="P:regulation of gene expression"/>
    <property type="evidence" value="ECO:0007669"/>
    <property type="project" value="InterPro"/>
</dbReference>
<evidence type="ECO:0000256" key="3">
    <source>
        <dbReference type="SAM" id="MobiDB-lite"/>
    </source>
</evidence>
<dbReference type="PANTHER" id="PTHR14379">
    <property type="entry name" value="LIMKAIN B LKAP"/>
    <property type="match status" value="1"/>
</dbReference>
<feature type="region of interest" description="Disordered" evidence="3">
    <location>
        <begin position="333"/>
        <end position="365"/>
    </location>
</feature>
<dbReference type="EMBL" id="GIFC01018890">
    <property type="protein sequence ID" value="MXV00974.1"/>
    <property type="molecule type" value="Transcribed_RNA"/>
</dbReference>
<dbReference type="GO" id="GO:0003723">
    <property type="term" value="F:RNA binding"/>
    <property type="evidence" value="ECO:0007669"/>
    <property type="project" value="UniProtKB-KW"/>
</dbReference>
<dbReference type="AlphaFoldDB" id="A0A6B0VFI3"/>
<keyword evidence="2" id="KW-0694">RNA-binding</keyword>
<dbReference type="Gene3D" id="3.30.70.330">
    <property type="match status" value="2"/>
</dbReference>
<dbReference type="InterPro" id="IPR025605">
    <property type="entry name" value="OST-HTH/LOTUS_dom"/>
</dbReference>
<dbReference type="Pfam" id="PF01936">
    <property type="entry name" value="NYN"/>
    <property type="match status" value="1"/>
</dbReference>
<dbReference type="Gene3D" id="3.30.420.610">
    <property type="entry name" value="LOTUS domain-like"/>
    <property type="match status" value="3"/>
</dbReference>
<feature type="region of interest" description="Disordered" evidence="3">
    <location>
        <begin position="264"/>
        <end position="295"/>
    </location>
</feature>
<evidence type="ECO:0000313" key="5">
    <source>
        <dbReference type="EMBL" id="MXV00974.1"/>
    </source>
</evidence>
<dbReference type="GO" id="GO:0005777">
    <property type="term" value="C:peroxisome"/>
    <property type="evidence" value="ECO:0007669"/>
    <property type="project" value="InterPro"/>
</dbReference>
<dbReference type="InterPro" id="IPR041966">
    <property type="entry name" value="LOTUS-like"/>
</dbReference>
<dbReference type="SUPFAM" id="SSF54928">
    <property type="entry name" value="RNA-binding domain, RBD"/>
    <property type="match status" value="2"/>
</dbReference>
<dbReference type="Pfam" id="PF12872">
    <property type="entry name" value="OST-HTH"/>
    <property type="match status" value="3"/>
</dbReference>
<feature type="compositionally biased region" description="Pro residues" evidence="3">
    <location>
        <begin position="350"/>
        <end position="360"/>
    </location>
</feature>
<dbReference type="InterPro" id="IPR035979">
    <property type="entry name" value="RBD_domain_sf"/>
</dbReference>
<name>A0A6B0VFI3_IXORI</name>
<reference evidence="5" key="1">
    <citation type="submission" date="2019-12" db="EMBL/GenBank/DDBJ databases">
        <title>An insight into the sialome of adult female Ixodes ricinus ticks feeding for 6 days.</title>
        <authorList>
            <person name="Perner J."/>
            <person name="Ribeiro J.M.C."/>
        </authorList>
    </citation>
    <scope>NUCLEOTIDE SEQUENCE</scope>
    <source>
        <strain evidence="5">Semi-engorged</strain>
        <tissue evidence="5">Salivary glands</tissue>
    </source>
</reference>
<feature type="region of interest" description="Disordered" evidence="3">
    <location>
        <begin position="1136"/>
        <end position="1155"/>
    </location>
</feature>
<evidence type="ECO:0000256" key="2">
    <source>
        <dbReference type="ARBA" id="ARBA00022884"/>
    </source>
</evidence>
<feature type="domain" description="HTH OST-type" evidence="4">
    <location>
        <begin position="718"/>
        <end position="794"/>
    </location>
</feature>
<evidence type="ECO:0000256" key="1">
    <source>
        <dbReference type="ARBA" id="ARBA00022737"/>
    </source>
</evidence>
<dbReference type="InterPro" id="IPR024768">
    <property type="entry name" value="Marf1"/>
</dbReference>
<dbReference type="InterPro" id="IPR012677">
    <property type="entry name" value="Nucleotide-bd_a/b_plait_sf"/>
</dbReference>